<protein>
    <submittedName>
        <fullName evidence="1">23502_t:CDS:1</fullName>
    </submittedName>
</protein>
<keyword evidence="2" id="KW-1185">Reference proteome</keyword>
<dbReference type="EMBL" id="CAJVQC010001900">
    <property type="protein sequence ID" value="CAG8502420.1"/>
    <property type="molecule type" value="Genomic_DNA"/>
</dbReference>
<proteinExistence type="predicted"/>
<gene>
    <name evidence="1" type="ORF">RPERSI_LOCUS1883</name>
</gene>
<sequence length="104" mass="11519">MAIHRWFLKLHSIFIILVATYVLAPVPNWIFSKCSANDDYYLSSNSNSGYKDFGQFLTSIFIVTGVCLPIVLAHASVIPVPAMFMSIGGVIAYSTFFANEGEDF</sequence>
<reference evidence="1" key="1">
    <citation type="submission" date="2021-06" db="EMBL/GenBank/DDBJ databases">
        <authorList>
            <person name="Kallberg Y."/>
            <person name="Tangrot J."/>
            <person name="Rosling A."/>
        </authorList>
    </citation>
    <scope>NUCLEOTIDE SEQUENCE</scope>
    <source>
        <strain evidence="1">MA461A</strain>
    </source>
</reference>
<name>A0ACA9KZK5_9GLOM</name>
<dbReference type="Proteomes" id="UP000789920">
    <property type="component" value="Unassembled WGS sequence"/>
</dbReference>
<evidence type="ECO:0000313" key="1">
    <source>
        <dbReference type="EMBL" id="CAG8502420.1"/>
    </source>
</evidence>
<evidence type="ECO:0000313" key="2">
    <source>
        <dbReference type="Proteomes" id="UP000789920"/>
    </source>
</evidence>
<organism evidence="1 2">
    <name type="scientific">Racocetra persica</name>
    <dbReference type="NCBI Taxonomy" id="160502"/>
    <lineage>
        <taxon>Eukaryota</taxon>
        <taxon>Fungi</taxon>
        <taxon>Fungi incertae sedis</taxon>
        <taxon>Mucoromycota</taxon>
        <taxon>Glomeromycotina</taxon>
        <taxon>Glomeromycetes</taxon>
        <taxon>Diversisporales</taxon>
        <taxon>Gigasporaceae</taxon>
        <taxon>Racocetra</taxon>
    </lineage>
</organism>
<accession>A0ACA9KZK5</accession>
<comment type="caution">
    <text evidence="1">The sequence shown here is derived from an EMBL/GenBank/DDBJ whole genome shotgun (WGS) entry which is preliminary data.</text>
</comment>